<dbReference type="GO" id="GO:0004300">
    <property type="term" value="F:enoyl-CoA hydratase activity"/>
    <property type="evidence" value="ECO:0007669"/>
    <property type="project" value="UniProtKB-EC"/>
</dbReference>
<dbReference type="EC" id="4.2.1.17" evidence="2"/>
<dbReference type="STRING" id="585531.HMPREF0063_12260"/>
<sequence length="267" mass="28091">MVTTQEAVMGEFVRLEVEAGVGTLRLDRPKMNALDAQMQREIIEAAVEADRRDDVAAVVLYGGERVFAAGADVKEMQTMTYQEMVLHGHLLQDFTRAVAAIGKPTVAAITGFALGGGCEVALAADVRIAADSAKLGQPEIGLGIIPGAGGTQRLARLVGPARAKDLIFTGRFVDAAEALEIGLVDRVVPAADVHTAAVEWATQFVGGPALALRAAKSAIDRGLEVDLQSGLEIERLEFTGLFATDDRTAGMTSFVEDGPGRATFTGR</sequence>
<proteinExistence type="inferred from homology"/>
<evidence type="ECO:0000313" key="8">
    <source>
        <dbReference type="EMBL" id="EFQ83051.1"/>
    </source>
</evidence>
<dbReference type="InterPro" id="IPR018376">
    <property type="entry name" value="Enoyl-CoA_hyd/isom_CS"/>
</dbReference>
<dbReference type="Proteomes" id="UP000003111">
    <property type="component" value="Unassembled WGS sequence"/>
</dbReference>
<comment type="caution">
    <text evidence="8">The sequence shown here is derived from an EMBL/GenBank/DDBJ whole genome shotgun (WGS) entry which is preliminary data.</text>
</comment>
<evidence type="ECO:0000256" key="1">
    <source>
        <dbReference type="ARBA" id="ARBA00005254"/>
    </source>
</evidence>
<accession>E2SCU8</accession>
<comment type="similarity">
    <text evidence="1 7">Belongs to the enoyl-CoA hydratase/isomerase family.</text>
</comment>
<dbReference type="AlphaFoldDB" id="E2SCU8"/>
<dbReference type="PROSITE" id="PS00166">
    <property type="entry name" value="ENOYL_COA_HYDRATASE"/>
    <property type="match status" value="1"/>
</dbReference>
<comment type="catalytic activity">
    <reaction evidence="6">
        <text>a 4-saturated-(3S)-3-hydroxyacyl-CoA = a (3E)-enoyl-CoA + H2O</text>
        <dbReference type="Rhea" id="RHEA:20724"/>
        <dbReference type="ChEBI" id="CHEBI:15377"/>
        <dbReference type="ChEBI" id="CHEBI:58521"/>
        <dbReference type="ChEBI" id="CHEBI:137480"/>
        <dbReference type="EC" id="4.2.1.17"/>
    </reaction>
</comment>
<dbReference type="InterPro" id="IPR001753">
    <property type="entry name" value="Enoyl-CoA_hydra/iso"/>
</dbReference>
<gene>
    <name evidence="8" type="ORF">HMPREF0063_12260</name>
</gene>
<keyword evidence="9" id="KW-1185">Reference proteome</keyword>
<dbReference type="InterPro" id="IPR014748">
    <property type="entry name" value="Enoyl-CoA_hydra_C"/>
</dbReference>
<dbReference type="Gene3D" id="3.90.226.10">
    <property type="entry name" value="2-enoyl-CoA Hydratase, Chain A, domain 1"/>
    <property type="match status" value="1"/>
</dbReference>
<evidence type="ECO:0000256" key="3">
    <source>
        <dbReference type="ARBA" id="ARBA00023098"/>
    </source>
</evidence>
<dbReference type="PANTHER" id="PTHR11941:SF169">
    <property type="entry name" value="(7AS)-7A-METHYL-1,5-DIOXO-2,3,5,6,7,7A-HEXAHYDRO-1H-INDENE-CARBOXYL-COA HYDROLASE"/>
    <property type="match status" value="1"/>
</dbReference>
<evidence type="ECO:0000256" key="6">
    <source>
        <dbReference type="ARBA" id="ARBA00023717"/>
    </source>
</evidence>
<comment type="catalytic activity">
    <reaction evidence="5">
        <text>a (3S)-3-hydroxyacyl-CoA = a (2E)-enoyl-CoA + H2O</text>
        <dbReference type="Rhea" id="RHEA:16105"/>
        <dbReference type="ChEBI" id="CHEBI:15377"/>
        <dbReference type="ChEBI" id="CHEBI:57318"/>
        <dbReference type="ChEBI" id="CHEBI:58856"/>
        <dbReference type="EC" id="4.2.1.17"/>
    </reaction>
</comment>
<evidence type="ECO:0000256" key="2">
    <source>
        <dbReference type="ARBA" id="ARBA00012076"/>
    </source>
</evidence>
<dbReference type="GO" id="GO:0016853">
    <property type="term" value="F:isomerase activity"/>
    <property type="evidence" value="ECO:0007669"/>
    <property type="project" value="UniProtKB-KW"/>
</dbReference>
<protein>
    <recommendedName>
        <fullName evidence="2">enoyl-CoA hydratase</fullName>
        <ecNumber evidence="2">4.2.1.17</ecNumber>
    </recommendedName>
</protein>
<dbReference type="GO" id="GO:0006635">
    <property type="term" value="P:fatty acid beta-oxidation"/>
    <property type="evidence" value="ECO:0007669"/>
    <property type="project" value="TreeGrafter"/>
</dbReference>
<dbReference type="FunFam" id="3.90.226.10:FF:000009">
    <property type="entry name" value="Carnitinyl-CoA dehydratase"/>
    <property type="match status" value="1"/>
</dbReference>
<dbReference type="Gene3D" id="1.10.12.10">
    <property type="entry name" value="Lyase 2-enoyl-coa Hydratase, Chain A, domain 2"/>
    <property type="match status" value="1"/>
</dbReference>
<reference evidence="8" key="1">
    <citation type="submission" date="2010-08" db="EMBL/GenBank/DDBJ databases">
        <authorList>
            <person name="Muzny D."/>
            <person name="Qin X."/>
            <person name="Buhay C."/>
            <person name="Dugan-Rocha S."/>
            <person name="Ding Y."/>
            <person name="Chen G."/>
            <person name="Hawes A."/>
            <person name="Holder M."/>
            <person name="Jhangiani S."/>
            <person name="Johnson A."/>
            <person name="Khan Z."/>
            <person name="Li Z."/>
            <person name="Liu W."/>
            <person name="Liu X."/>
            <person name="Perez L."/>
            <person name="Shen H."/>
            <person name="Wang Q."/>
            <person name="Watt J."/>
            <person name="Xi L."/>
            <person name="Xin Y."/>
            <person name="Zhou J."/>
            <person name="Deng J."/>
            <person name="Jiang H."/>
            <person name="Liu Y."/>
            <person name="Qu J."/>
            <person name="Song X.-Z."/>
            <person name="Zhang L."/>
            <person name="Villasana D."/>
            <person name="Johnson A."/>
            <person name="Liu J."/>
            <person name="Liyanage D."/>
            <person name="Lorensuhewa L."/>
            <person name="Robinson T."/>
            <person name="Song A."/>
            <person name="Song B.-B."/>
            <person name="Dinh H."/>
            <person name="Thornton R."/>
            <person name="Coyle M."/>
            <person name="Francisco L."/>
            <person name="Jackson L."/>
            <person name="Javaid M."/>
            <person name="Korchina V."/>
            <person name="Kovar C."/>
            <person name="Mata R."/>
            <person name="Mathew T."/>
            <person name="Ngo R."/>
            <person name="Nguyen L."/>
            <person name="Nguyen N."/>
            <person name="Okwuonu G."/>
            <person name="Ongeri F."/>
            <person name="Pham C."/>
            <person name="Simmons D."/>
            <person name="Wilczek-Boney K."/>
            <person name="Hale W."/>
            <person name="Jakkamsetti A."/>
            <person name="Pham P."/>
            <person name="Ruth R."/>
            <person name="San Lucas F."/>
            <person name="Warren J."/>
            <person name="Zhang J."/>
            <person name="Zhao Z."/>
            <person name="Zhou C."/>
            <person name="Zhu D."/>
            <person name="Lee S."/>
            <person name="Bess C."/>
            <person name="Blankenburg K."/>
            <person name="Forbes L."/>
            <person name="Fu Q."/>
            <person name="Gubbala S."/>
            <person name="Hirani K."/>
            <person name="Jayaseelan J.C."/>
            <person name="Lara F."/>
            <person name="Munidasa M."/>
            <person name="Palculict T."/>
            <person name="Patil S."/>
            <person name="Pu L.-L."/>
            <person name="Saada N."/>
            <person name="Tang L."/>
            <person name="Weissenberger G."/>
            <person name="Zhu Y."/>
            <person name="Hemphill L."/>
            <person name="Shang Y."/>
            <person name="Youmans B."/>
            <person name="Ayvaz T."/>
            <person name="Ross M."/>
            <person name="Santibanez J."/>
            <person name="Aqrawi P."/>
            <person name="Gross S."/>
            <person name="Joshi V."/>
            <person name="Fowler G."/>
            <person name="Nazareth L."/>
            <person name="Reid J."/>
            <person name="Worley K."/>
            <person name="Petrosino J."/>
            <person name="Highlander S."/>
            <person name="Gibbs R."/>
        </authorList>
    </citation>
    <scope>NUCLEOTIDE SEQUENCE [LARGE SCALE GENOMIC DNA]</scope>
    <source>
        <strain evidence="8">DSM 15272</strain>
    </source>
</reference>
<dbReference type="InterPro" id="IPR029045">
    <property type="entry name" value="ClpP/crotonase-like_dom_sf"/>
</dbReference>
<dbReference type="EMBL" id="ACLF03000006">
    <property type="protein sequence ID" value="EFQ83051.1"/>
    <property type="molecule type" value="Genomic_DNA"/>
</dbReference>
<keyword evidence="3" id="KW-0443">Lipid metabolism</keyword>
<dbReference type="FunFam" id="1.10.12.10:FF:000001">
    <property type="entry name" value="Probable enoyl-CoA hydratase, mitochondrial"/>
    <property type="match status" value="1"/>
</dbReference>
<dbReference type="SUPFAM" id="SSF52096">
    <property type="entry name" value="ClpP/crotonase"/>
    <property type="match status" value="1"/>
</dbReference>
<evidence type="ECO:0000256" key="7">
    <source>
        <dbReference type="RuleBase" id="RU003707"/>
    </source>
</evidence>
<dbReference type="CDD" id="cd06558">
    <property type="entry name" value="crotonase-like"/>
    <property type="match status" value="1"/>
</dbReference>
<evidence type="ECO:0000256" key="5">
    <source>
        <dbReference type="ARBA" id="ARBA00023709"/>
    </source>
</evidence>
<dbReference type="eggNOG" id="COG1024">
    <property type="taxonomic scope" value="Bacteria"/>
</dbReference>
<organism evidence="8 9">
    <name type="scientific">Aeromicrobium marinum DSM 15272</name>
    <dbReference type="NCBI Taxonomy" id="585531"/>
    <lineage>
        <taxon>Bacteria</taxon>
        <taxon>Bacillati</taxon>
        <taxon>Actinomycetota</taxon>
        <taxon>Actinomycetes</taxon>
        <taxon>Propionibacteriales</taxon>
        <taxon>Nocardioidaceae</taxon>
        <taxon>Aeromicrobium</taxon>
    </lineage>
</organism>
<evidence type="ECO:0000256" key="4">
    <source>
        <dbReference type="ARBA" id="ARBA00023239"/>
    </source>
</evidence>
<dbReference type="HOGENOM" id="CLU_009834_7_6_11"/>
<dbReference type="PANTHER" id="PTHR11941">
    <property type="entry name" value="ENOYL-COA HYDRATASE-RELATED"/>
    <property type="match status" value="1"/>
</dbReference>
<name>E2SCU8_9ACTN</name>
<evidence type="ECO:0000313" key="9">
    <source>
        <dbReference type="Proteomes" id="UP000003111"/>
    </source>
</evidence>
<dbReference type="Pfam" id="PF00378">
    <property type="entry name" value="ECH_1"/>
    <property type="match status" value="1"/>
</dbReference>
<keyword evidence="4" id="KW-0456">Lyase</keyword>